<keyword evidence="2" id="KW-1003">Cell membrane</keyword>
<evidence type="ECO:0000256" key="5">
    <source>
        <dbReference type="ARBA" id="ARBA00023136"/>
    </source>
</evidence>
<feature type="chain" id="PRO_5038783117" evidence="8">
    <location>
        <begin position="23"/>
        <end position="222"/>
    </location>
</feature>
<dbReference type="eggNOG" id="COG3190">
    <property type="taxonomic scope" value="Bacteria"/>
</dbReference>
<keyword evidence="9" id="KW-0969">Cilium</keyword>
<dbReference type="GO" id="GO:0044781">
    <property type="term" value="P:bacterial-type flagellum organization"/>
    <property type="evidence" value="ECO:0007669"/>
    <property type="project" value="InterPro"/>
</dbReference>
<evidence type="ECO:0000256" key="6">
    <source>
        <dbReference type="SAM" id="MobiDB-lite"/>
    </source>
</evidence>
<keyword evidence="8" id="KW-0732">Signal</keyword>
<feature type="compositionally biased region" description="Acidic residues" evidence="6">
    <location>
        <begin position="39"/>
        <end position="49"/>
    </location>
</feature>
<dbReference type="EMBL" id="AP012050">
    <property type="protein sequence ID" value="BAM47620.1"/>
    <property type="molecule type" value="Genomic_DNA"/>
</dbReference>
<gene>
    <name evidence="9" type="primary">fliZ</name>
    <name evidence="9" type="ordered locus">AXY_14880</name>
</gene>
<dbReference type="GO" id="GO:0016020">
    <property type="term" value="C:membrane"/>
    <property type="evidence" value="ECO:0007669"/>
    <property type="project" value="InterPro"/>
</dbReference>
<dbReference type="Pfam" id="PF04347">
    <property type="entry name" value="FliO"/>
    <property type="match status" value="1"/>
</dbReference>
<feature type="region of interest" description="Disordered" evidence="6">
    <location>
        <begin position="31"/>
        <end position="60"/>
    </location>
</feature>
<dbReference type="Proteomes" id="UP000006294">
    <property type="component" value="Chromosome"/>
</dbReference>
<dbReference type="OrthoDB" id="2376965at2"/>
<feature type="transmembrane region" description="Helical" evidence="7">
    <location>
        <begin position="69"/>
        <end position="91"/>
    </location>
</feature>
<evidence type="ECO:0000313" key="10">
    <source>
        <dbReference type="Proteomes" id="UP000006294"/>
    </source>
</evidence>
<evidence type="ECO:0000256" key="2">
    <source>
        <dbReference type="ARBA" id="ARBA00022475"/>
    </source>
</evidence>
<comment type="subcellular location">
    <subcellularLocation>
        <location evidence="1">Cell membrane</location>
    </subcellularLocation>
</comment>
<keyword evidence="5 7" id="KW-0472">Membrane</keyword>
<feature type="signal peptide" evidence="8">
    <location>
        <begin position="1"/>
        <end position="22"/>
    </location>
</feature>
<reference evidence="9 10" key="1">
    <citation type="submission" date="2011-01" db="EMBL/GenBank/DDBJ databases">
        <title>Whole genome sequence of Amphibacillus xylinus NBRC 15112.</title>
        <authorList>
            <person name="Nakazawa H."/>
            <person name="Katano Y."/>
            <person name="Nakamura S."/>
            <person name="Sasagawa M."/>
            <person name="Fukada J."/>
            <person name="Arai T."/>
            <person name="Sasakura N."/>
            <person name="Mochizuki D."/>
            <person name="Hosoyama A."/>
            <person name="Harada K."/>
            <person name="Horikawa H."/>
            <person name="Kato Y."/>
            <person name="Harada T."/>
            <person name="Sasaki K."/>
            <person name="Sekiguchi M."/>
            <person name="Hodoyama M."/>
            <person name="Nishiko R."/>
            <person name="Narita H."/>
            <person name="Hanamaki A."/>
            <person name="Hata C."/>
            <person name="Konno Y."/>
            <person name="Niimura Y."/>
            <person name="Yamazaki S."/>
            <person name="Fujita N."/>
        </authorList>
    </citation>
    <scope>NUCLEOTIDE SEQUENCE [LARGE SCALE GENOMIC DNA]</scope>
    <source>
        <strain evidence="10">ATCC 51415 / DSM 6626 / JCM 7361 / LMG 17667 / NBRC 15112 / Ep01</strain>
    </source>
</reference>
<dbReference type="AlphaFoldDB" id="K0IYN6"/>
<proteinExistence type="predicted"/>
<sequence length="222" mass="24798">MRKCIYLFVLLLFMFNSIPVVQAETGDGSVTDFFNQTESPEEDDSDLISDDNMTKDPSSNINQTNSPTLFSIILKLIIVLAIIIGLIYLLLRVFNRSGHLNRHGDALVNLGGISLGANKSIQTIKVGEKVFLVGVGDDISLLTEITDEQVIEALVAKQDASTLPAQSILGQLKIFQKQAKSAELEQQEQKFENQDFASLFKGELDTMKEKREKIRVKYKEED</sequence>
<dbReference type="HOGENOM" id="CLU_105734_0_0_9"/>
<accession>K0IYN6</accession>
<evidence type="ECO:0000256" key="7">
    <source>
        <dbReference type="SAM" id="Phobius"/>
    </source>
</evidence>
<evidence type="ECO:0000256" key="3">
    <source>
        <dbReference type="ARBA" id="ARBA00022692"/>
    </source>
</evidence>
<keyword evidence="3 7" id="KW-0812">Transmembrane</keyword>
<dbReference type="STRING" id="698758.AXY_14880"/>
<organism evidence="9 10">
    <name type="scientific">Amphibacillus xylanus (strain ATCC 51415 / DSM 6626 / JCM 7361 / LMG 17667 / NBRC 15112 / Ep01)</name>
    <dbReference type="NCBI Taxonomy" id="698758"/>
    <lineage>
        <taxon>Bacteria</taxon>
        <taxon>Bacillati</taxon>
        <taxon>Bacillota</taxon>
        <taxon>Bacilli</taxon>
        <taxon>Bacillales</taxon>
        <taxon>Bacillaceae</taxon>
        <taxon>Amphibacillus</taxon>
    </lineage>
</organism>
<keyword evidence="9" id="KW-0282">Flagellum</keyword>
<keyword evidence="10" id="KW-1185">Reference proteome</keyword>
<name>K0IYN6_AMPXN</name>
<dbReference type="InterPro" id="IPR022781">
    <property type="entry name" value="Flagellar_biosynth_FliO"/>
</dbReference>
<keyword evidence="9" id="KW-0966">Cell projection</keyword>
<evidence type="ECO:0000256" key="8">
    <source>
        <dbReference type="SAM" id="SignalP"/>
    </source>
</evidence>
<dbReference type="KEGG" id="axl:AXY_14880"/>
<keyword evidence="4 7" id="KW-1133">Transmembrane helix</keyword>
<protein>
    <submittedName>
        <fullName evidence="9">Flagellar biosynthetic protein FliZ</fullName>
    </submittedName>
</protein>
<evidence type="ECO:0000313" key="9">
    <source>
        <dbReference type="EMBL" id="BAM47620.1"/>
    </source>
</evidence>
<evidence type="ECO:0000256" key="1">
    <source>
        <dbReference type="ARBA" id="ARBA00004236"/>
    </source>
</evidence>
<evidence type="ECO:0000256" key="4">
    <source>
        <dbReference type="ARBA" id="ARBA00022989"/>
    </source>
</evidence>